<keyword evidence="1" id="KW-0802">TPR repeat</keyword>
<keyword evidence="3" id="KW-1185">Reference proteome</keyword>
<dbReference type="Pfam" id="PF13424">
    <property type="entry name" value="TPR_12"/>
    <property type="match status" value="1"/>
</dbReference>
<feature type="repeat" description="TPR" evidence="1">
    <location>
        <begin position="255"/>
        <end position="288"/>
    </location>
</feature>
<organism evidence="2 3">
    <name type="scientific">Tumebacillus lipolyticus</name>
    <dbReference type="NCBI Taxonomy" id="1280370"/>
    <lineage>
        <taxon>Bacteria</taxon>
        <taxon>Bacillati</taxon>
        <taxon>Bacillota</taxon>
        <taxon>Bacilli</taxon>
        <taxon>Bacillales</taxon>
        <taxon>Alicyclobacillaceae</taxon>
        <taxon>Tumebacillus</taxon>
    </lineage>
</organism>
<evidence type="ECO:0000256" key="1">
    <source>
        <dbReference type="PROSITE-ProRule" id="PRU00339"/>
    </source>
</evidence>
<name>A0ABW4ZYG2_9BACL</name>
<dbReference type="InterPro" id="IPR019734">
    <property type="entry name" value="TPR_rpt"/>
</dbReference>
<proteinExistence type="predicted"/>
<accession>A0ABW4ZYG2</accession>
<dbReference type="EMBL" id="JBHUIO010000005">
    <property type="protein sequence ID" value="MFD2170321.1"/>
    <property type="molecule type" value="Genomic_DNA"/>
</dbReference>
<dbReference type="RefSeq" id="WP_386046167.1">
    <property type="nucleotide sequence ID" value="NZ_JBHUIO010000005.1"/>
</dbReference>
<dbReference type="SMART" id="SM00028">
    <property type="entry name" value="TPR"/>
    <property type="match status" value="2"/>
</dbReference>
<sequence>MDTVAVETYNEVVARNVKALRFDRGIAGINRFAELCKGYGLSRSTLYRIESEGYIGDVEQDKLDALASFFNIAPVAISETDERYNSLLGEIDERYRRFDVSEDTLLRIEELMRITFAFDAAGKIERKLRAPRECILTLLRKSASYMHRGIYKPSVCWLDYALELAIRSKDTLMIHQVKHDLAIAHLESGAYLKVIEMIIDDLNDKEVSSPDKSVKNFYILASCYVRLRNWQEAETCAFRALDHFGKSYRDDHLQARIYSLLGSMYRKWKKSDLAIDNLRRAIELSERAGDHVSSLFAHESMGEVLLECGDCESAQSWFEIAGRRAADLQREADALRLEFYRRSCSQPSEVDYVRMKEILQHLRENGLSSSYHSEMFKLLGQVAKRLQLLEEASSCLEEAISLLEA</sequence>
<dbReference type="InterPro" id="IPR011990">
    <property type="entry name" value="TPR-like_helical_dom_sf"/>
</dbReference>
<dbReference type="Gene3D" id="1.25.40.10">
    <property type="entry name" value="Tetratricopeptide repeat domain"/>
    <property type="match status" value="1"/>
</dbReference>
<reference evidence="3" key="1">
    <citation type="journal article" date="2019" name="Int. J. Syst. Evol. Microbiol.">
        <title>The Global Catalogue of Microorganisms (GCM) 10K type strain sequencing project: providing services to taxonomists for standard genome sequencing and annotation.</title>
        <authorList>
            <consortium name="The Broad Institute Genomics Platform"/>
            <consortium name="The Broad Institute Genome Sequencing Center for Infectious Disease"/>
            <person name="Wu L."/>
            <person name="Ma J."/>
        </authorList>
    </citation>
    <scope>NUCLEOTIDE SEQUENCE [LARGE SCALE GENOMIC DNA]</scope>
    <source>
        <strain evidence="3">CGMCC 1.13574</strain>
    </source>
</reference>
<protein>
    <submittedName>
        <fullName evidence="2">Tetratricopeptide repeat protein</fullName>
    </submittedName>
</protein>
<evidence type="ECO:0000313" key="3">
    <source>
        <dbReference type="Proteomes" id="UP001597343"/>
    </source>
</evidence>
<dbReference type="Proteomes" id="UP001597343">
    <property type="component" value="Unassembled WGS sequence"/>
</dbReference>
<evidence type="ECO:0000313" key="2">
    <source>
        <dbReference type="EMBL" id="MFD2170321.1"/>
    </source>
</evidence>
<dbReference type="SUPFAM" id="SSF48452">
    <property type="entry name" value="TPR-like"/>
    <property type="match status" value="1"/>
</dbReference>
<comment type="caution">
    <text evidence="2">The sequence shown here is derived from an EMBL/GenBank/DDBJ whole genome shotgun (WGS) entry which is preliminary data.</text>
</comment>
<dbReference type="PROSITE" id="PS50005">
    <property type="entry name" value="TPR"/>
    <property type="match status" value="1"/>
</dbReference>
<dbReference type="Pfam" id="PF13181">
    <property type="entry name" value="TPR_8"/>
    <property type="match status" value="1"/>
</dbReference>
<gene>
    <name evidence="2" type="ORF">ACFSOY_09950</name>
</gene>